<dbReference type="SUPFAM" id="SSF55073">
    <property type="entry name" value="Nucleotide cyclase"/>
    <property type="match status" value="1"/>
</dbReference>
<dbReference type="Proteomes" id="UP000001947">
    <property type="component" value="Chromosome"/>
</dbReference>
<dbReference type="EC" id="3.1.4.52" evidence="1"/>
<gene>
    <name evidence="5" type="ordered locus">Sde_3316</name>
</gene>
<feature type="domain" description="EAL" evidence="3">
    <location>
        <begin position="315"/>
        <end position="569"/>
    </location>
</feature>
<dbReference type="InterPro" id="IPR043128">
    <property type="entry name" value="Rev_trsase/Diguanyl_cyclase"/>
</dbReference>
<dbReference type="GO" id="GO:0071111">
    <property type="term" value="F:cyclic-guanylate-specific phosphodiesterase activity"/>
    <property type="evidence" value="ECO:0007669"/>
    <property type="project" value="UniProtKB-EC"/>
</dbReference>
<dbReference type="Pfam" id="PF00990">
    <property type="entry name" value="GGDEF"/>
    <property type="match status" value="1"/>
</dbReference>
<dbReference type="PROSITE" id="PS50887">
    <property type="entry name" value="GGDEF"/>
    <property type="match status" value="1"/>
</dbReference>
<keyword evidence="2" id="KW-0973">c-di-GMP</keyword>
<dbReference type="CDD" id="cd01949">
    <property type="entry name" value="GGDEF"/>
    <property type="match status" value="1"/>
</dbReference>
<organism evidence="5 6">
    <name type="scientific">Saccharophagus degradans (strain 2-40 / ATCC 43961 / DSM 17024)</name>
    <dbReference type="NCBI Taxonomy" id="203122"/>
    <lineage>
        <taxon>Bacteria</taxon>
        <taxon>Pseudomonadati</taxon>
        <taxon>Pseudomonadota</taxon>
        <taxon>Gammaproteobacteria</taxon>
        <taxon>Cellvibrionales</taxon>
        <taxon>Cellvibrionaceae</taxon>
        <taxon>Saccharophagus</taxon>
    </lineage>
</organism>
<feature type="domain" description="GGDEF" evidence="4">
    <location>
        <begin position="173"/>
        <end position="306"/>
    </location>
</feature>
<dbReference type="KEGG" id="sde:Sde_3316"/>
<evidence type="ECO:0000256" key="2">
    <source>
        <dbReference type="ARBA" id="ARBA00022636"/>
    </source>
</evidence>
<accession>Q21FF8</accession>
<dbReference type="EMBL" id="CP000282">
    <property type="protein sequence ID" value="ABD82571.1"/>
    <property type="molecule type" value="Genomic_DNA"/>
</dbReference>
<dbReference type="PANTHER" id="PTHR44757">
    <property type="entry name" value="DIGUANYLATE CYCLASE DGCP"/>
    <property type="match status" value="1"/>
</dbReference>
<dbReference type="SUPFAM" id="SSF141868">
    <property type="entry name" value="EAL domain-like"/>
    <property type="match status" value="1"/>
</dbReference>
<dbReference type="CDD" id="cd01948">
    <property type="entry name" value="EAL"/>
    <property type="match status" value="1"/>
</dbReference>
<dbReference type="SMART" id="SM00267">
    <property type="entry name" value="GGDEF"/>
    <property type="match status" value="1"/>
</dbReference>
<sequence>MPKTNPPSLASRASLHGGLAFEFDFPSASLEVLAGKMPALMALATTEGALIFSNGHFELLDGAGDTVESDTEAGLFPAPLRLSLTKQANPHDTVFMQALRYLDGSEHIYEIHRFKVPAVEEGRTELICTLGVCQTSPTNTSPPQFDPLTGLANRAQLYEQLRRAIDYGRVHRECVTVMMLNIDRFKNINDSLGVGAGDDVLIQISEILRNVLRDNDTVARLGSDEFILLLDKVDNPHHITKIADKILNAIGQPLNICGHEITCTASLGVSQFPIHGDSIDLLLKHADEAMARAKSEGKNRYKIYTAQMSERTVDALLMENDLRRALEQDEFILFYQPQVHLRTGKIIGLEALIRWQHKTKGVISPLDFIPLAEETGLIEEVGAWVLAHACERFHHWLKQGLSLGKVAVNLSARQFRQAHFAETVVEALNKSKLPPQYLELEITESLTMQDTDEVLQTLGYLNKLGLSIAIDDFGTGYSSLSYLKKFPVNKLKIDRTFIHDVGSELDDGAIAKSIIDLAHNMSMLVVAEGVERLGQSRWLYDQGCDQVQGYYFCKPLSENELLKLLYSEKVFRDSNGDCFIV</sequence>
<dbReference type="eggNOG" id="COG5001">
    <property type="taxonomic scope" value="Bacteria"/>
</dbReference>
<dbReference type="GeneID" id="98614937"/>
<dbReference type="STRING" id="203122.Sde_3316"/>
<dbReference type="PANTHER" id="PTHR44757:SF2">
    <property type="entry name" value="BIOFILM ARCHITECTURE MAINTENANCE PROTEIN MBAA"/>
    <property type="match status" value="1"/>
</dbReference>
<evidence type="ECO:0000259" key="4">
    <source>
        <dbReference type="PROSITE" id="PS50887"/>
    </source>
</evidence>
<dbReference type="InterPro" id="IPR029787">
    <property type="entry name" value="Nucleotide_cyclase"/>
</dbReference>
<dbReference type="Pfam" id="PF00563">
    <property type="entry name" value="EAL"/>
    <property type="match status" value="1"/>
</dbReference>
<evidence type="ECO:0000313" key="5">
    <source>
        <dbReference type="EMBL" id="ABD82571.1"/>
    </source>
</evidence>
<dbReference type="OrthoDB" id="9176779at2"/>
<keyword evidence="6" id="KW-1185">Reference proteome</keyword>
<protein>
    <recommendedName>
        <fullName evidence="1">cyclic-guanylate-specific phosphodiesterase</fullName>
        <ecNumber evidence="1">3.1.4.52</ecNumber>
    </recommendedName>
</protein>
<dbReference type="RefSeq" id="WP_011469787.1">
    <property type="nucleotide sequence ID" value="NC_007912.1"/>
</dbReference>
<dbReference type="HOGENOM" id="CLU_000445_70_50_6"/>
<dbReference type="InterPro" id="IPR000160">
    <property type="entry name" value="GGDEF_dom"/>
</dbReference>
<dbReference type="AlphaFoldDB" id="Q21FF8"/>
<evidence type="ECO:0000313" key="6">
    <source>
        <dbReference type="Proteomes" id="UP000001947"/>
    </source>
</evidence>
<dbReference type="FunFam" id="3.20.20.450:FF:000001">
    <property type="entry name" value="Cyclic di-GMP phosphodiesterase yahA"/>
    <property type="match status" value="1"/>
</dbReference>
<dbReference type="SMART" id="SM00052">
    <property type="entry name" value="EAL"/>
    <property type="match status" value="1"/>
</dbReference>
<dbReference type="PROSITE" id="PS50883">
    <property type="entry name" value="EAL"/>
    <property type="match status" value="1"/>
</dbReference>
<dbReference type="InterPro" id="IPR001633">
    <property type="entry name" value="EAL_dom"/>
</dbReference>
<dbReference type="NCBIfam" id="TIGR00254">
    <property type="entry name" value="GGDEF"/>
    <property type="match status" value="1"/>
</dbReference>
<dbReference type="InterPro" id="IPR052155">
    <property type="entry name" value="Biofilm_reg_signaling"/>
</dbReference>
<name>Q21FF8_SACD2</name>
<reference evidence="5 6" key="1">
    <citation type="journal article" date="2008" name="PLoS Genet.">
        <title>Complete genome sequence of the complex carbohydrate-degrading marine bacterium, Saccharophagus degradans strain 2-40 T.</title>
        <authorList>
            <person name="Weiner R.M."/>
            <person name="Taylor L.E.II."/>
            <person name="Henrissat B."/>
            <person name="Hauser L."/>
            <person name="Land M."/>
            <person name="Coutinho P.M."/>
            <person name="Rancurel C."/>
            <person name="Saunders E.H."/>
            <person name="Longmire A.G."/>
            <person name="Zhang H."/>
            <person name="Bayer E.A."/>
            <person name="Gilbert H.J."/>
            <person name="Larimer F."/>
            <person name="Zhulin I.B."/>
            <person name="Ekborg N.A."/>
            <person name="Lamed R."/>
            <person name="Richardson P.M."/>
            <person name="Borovok I."/>
            <person name="Hutcheson S."/>
        </authorList>
    </citation>
    <scope>NUCLEOTIDE SEQUENCE [LARGE SCALE GENOMIC DNA]</scope>
    <source>
        <strain evidence="6">2-40 / ATCC 43961 / DSM 17024</strain>
    </source>
</reference>
<dbReference type="Gene3D" id="3.20.20.450">
    <property type="entry name" value="EAL domain"/>
    <property type="match status" value="1"/>
</dbReference>
<proteinExistence type="predicted"/>
<dbReference type="InterPro" id="IPR035919">
    <property type="entry name" value="EAL_sf"/>
</dbReference>
<evidence type="ECO:0000256" key="1">
    <source>
        <dbReference type="ARBA" id="ARBA00012282"/>
    </source>
</evidence>
<evidence type="ECO:0000259" key="3">
    <source>
        <dbReference type="PROSITE" id="PS50883"/>
    </source>
</evidence>
<dbReference type="Gene3D" id="3.30.70.270">
    <property type="match status" value="1"/>
</dbReference>